<evidence type="ECO:0000313" key="1">
    <source>
        <dbReference type="EMBL" id="GBM13745.1"/>
    </source>
</evidence>
<organism evidence="1 2">
    <name type="scientific">Araneus ventricosus</name>
    <name type="common">Orbweaver spider</name>
    <name type="synonym">Epeira ventricosa</name>
    <dbReference type="NCBI Taxonomy" id="182803"/>
    <lineage>
        <taxon>Eukaryota</taxon>
        <taxon>Metazoa</taxon>
        <taxon>Ecdysozoa</taxon>
        <taxon>Arthropoda</taxon>
        <taxon>Chelicerata</taxon>
        <taxon>Arachnida</taxon>
        <taxon>Araneae</taxon>
        <taxon>Araneomorphae</taxon>
        <taxon>Entelegynae</taxon>
        <taxon>Araneoidea</taxon>
        <taxon>Araneidae</taxon>
        <taxon>Araneus</taxon>
    </lineage>
</organism>
<dbReference type="Proteomes" id="UP000499080">
    <property type="component" value="Unassembled WGS sequence"/>
</dbReference>
<evidence type="ECO:0008006" key="3">
    <source>
        <dbReference type="Google" id="ProtNLM"/>
    </source>
</evidence>
<keyword evidence="2" id="KW-1185">Reference proteome</keyword>
<reference evidence="1 2" key="1">
    <citation type="journal article" date="2019" name="Sci. Rep.">
        <title>Orb-weaving spider Araneus ventricosus genome elucidates the spidroin gene catalogue.</title>
        <authorList>
            <person name="Kono N."/>
            <person name="Nakamura H."/>
            <person name="Ohtoshi R."/>
            <person name="Moran D.A.P."/>
            <person name="Shinohara A."/>
            <person name="Yoshida Y."/>
            <person name="Fujiwara M."/>
            <person name="Mori M."/>
            <person name="Tomita M."/>
            <person name="Arakawa K."/>
        </authorList>
    </citation>
    <scope>NUCLEOTIDE SEQUENCE [LARGE SCALE GENOMIC DNA]</scope>
</reference>
<name>A0A4Y2DDY7_ARAVE</name>
<protein>
    <recommendedName>
        <fullName evidence="3">Mos1 transposase HTH domain-containing protein</fullName>
    </recommendedName>
</protein>
<dbReference type="AlphaFoldDB" id="A0A4Y2DDY7"/>
<sequence length="93" mass="10917">MGNMSRKMRNNLRLSVKFGLKTFETTRKIRTIEWYDKISEQTTQKWFESVKQEDLTLEIKPRNCKPVSGNSDVLKQNIERNPTTGIRKLAGKE</sequence>
<gene>
    <name evidence="1" type="ORF">AVEN_90010_1</name>
</gene>
<proteinExistence type="predicted"/>
<accession>A0A4Y2DDY7</accession>
<evidence type="ECO:0000313" key="2">
    <source>
        <dbReference type="Proteomes" id="UP000499080"/>
    </source>
</evidence>
<dbReference type="EMBL" id="BGPR01000333">
    <property type="protein sequence ID" value="GBM13745.1"/>
    <property type="molecule type" value="Genomic_DNA"/>
</dbReference>
<comment type="caution">
    <text evidence="1">The sequence shown here is derived from an EMBL/GenBank/DDBJ whole genome shotgun (WGS) entry which is preliminary data.</text>
</comment>